<feature type="non-terminal residue" evidence="13">
    <location>
        <position position="347"/>
    </location>
</feature>
<evidence type="ECO:0000256" key="8">
    <source>
        <dbReference type="ARBA" id="ARBA00023288"/>
    </source>
</evidence>
<protein>
    <submittedName>
        <fullName evidence="13">Repulsive guidance molecule A-like</fullName>
    </submittedName>
</protein>
<keyword evidence="7" id="KW-0325">Glycoprotein</keyword>
<evidence type="ECO:0000256" key="3">
    <source>
        <dbReference type="ARBA" id="ARBA00022475"/>
    </source>
</evidence>
<evidence type="ECO:0000313" key="13">
    <source>
        <dbReference type="RefSeq" id="XP_014675127.1"/>
    </source>
</evidence>
<evidence type="ECO:0000313" key="12">
    <source>
        <dbReference type="Proteomes" id="UP000695022"/>
    </source>
</evidence>
<organism evidence="12 13">
    <name type="scientific">Priapulus caudatus</name>
    <name type="common">Priapulid worm</name>
    <dbReference type="NCBI Taxonomy" id="37621"/>
    <lineage>
        <taxon>Eukaryota</taxon>
        <taxon>Metazoa</taxon>
        <taxon>Ecdysozoa</taxon>
        <taxon>Scalidophora</taxon>
        <taxon>Priapulida</taxon>
        <taxon>Priapulimorpha</taxon>
        <taxon>Priapulimorphida</taxon>
        <taxon>Priapulidae</taxon>
        <taxon>Priapulus</taxon>
    </lineage>
</organism>
<keyword evidence="3" id="KW-1003">Cell membrane</keyword>
<comment type="similarity">
    <text evidence="2">Belongs to the repulsive guidance molecule (RGM) family.</text>
</comment>
<keyword evidence="12" id="KW-1185">Reference proteome</keyword>
<evidence type="ECO:0000256" key="2">
    <source>
        <dbReference type="ARBA" id="ARBA00005321"/>
    </source>
</evidence>
<dbReference type="InterPro" id="IPR040287">
    <property type="entry name" value="RGM"/>
</dbReference>
<evidence type="ECO:0000259" key="11">
    <source>
        <dbReference type="Pfam" id="PF06535"/>
    </source>
</evidence>
<keyword evidence="4" id="KW-0336">GPI-anchor</keyword>
<accession>A0ABM1ESF6</accession>
<keyword evidence="6" id="KW-0472">Membrane</keyword>
<evidence type="ECO:0000259" key="10">
    <source>
        <dbReference type="Pfam" id="PF06534"/>
    </source>
</evidence>
<dbReference type="Gene3D" id="3.40.1000.10">
    <property type="entry name" value="Mog1/PsbP, alpha/beta/alpha sandwich"/>
    <property type="match status" value="1"/>
</dbReference>
<reference evidence="13" key="1">
    <citation type="submission" date="2025-08" db="UniProtKB">
        <authorList>
            <consortium name="RefSeq"/>
        </authorList>
    </citation>
    <scope>IDENTIFICATION</scope>
</reference>
<evidence type="ECO:0000256" key="6">
    <source>
        <dbReference type="ARBA" id="ARBA00023136"/>
    </source>
</evidence>
<feature type="domain" description="Repulsive guidance molecule C-terminal" evidence="10">
    <location>
        <begin position="177"/>
        <end position="342"/>
    </location>
</feature>
<keyword evidence="8" id="KW-0449">Lipoprotein</keyword>
<gene>
    <name evidence="13" type="primary">LOC106815213</name>
</gene>
<dbReference type="GeneID" id="106815213"/>
<name>A0ABM1ESF6_PRICU</name>
<dbReference type="Pfam" id="PF06534">
    <property type="entry name" value="RGM_C"/>
    <property type="match status" value="1"/>
</dbReference>
<comment type="subcellular location">
    <subcellularLocation>
        <location evidence="1">Cell membrane</location>
        <topology evidence="1">Lipid-anchor</topology>
        <topology evidence="1">GPI-anchor</topology>
    </subcellularLocation>
</comment>
<evidence type="ECO:0000256" key="5">
    <source>
        <dbReference type="ARBA" id="ARBA00022729"/>
    </source>
</evidence>
<dbReference type="Proteomes" id="UP000695022">
    <property type="component" value="Unplaced"/>
</dbReference>
<dbReference type="PANTHER" id="PTHR31428:SF6">
    <property type="entry name" value="REPULSIVE GUIDANCE MOLECULE B HOMOLOG DRAG-1"/>
    <property type="match status" value="1"/>
</dbReference>
<evidence type="ECO:0000256" key="1">
    <source>
        <dbReference type="ARBA" id="ARBA00004609"/>
    </source>
</evidence>
<dbReference type="InterPro" id="IPR009496">
    <property type="entry name" value="RGM_C"/>
</dbReference>
<sequence>MSERSDASDSGLVPDPGVLSANRRRKTGHTATGSWSVMGLLRYHSPGPGPGCLMLLIIILRLSTTYGKSACRFEHCNRQYEPVDIAHNVKRANVLDYCQVLRTYAECIRATARGCRGNIGYHGTAKMVEARNEENNCSYVLSHVDSFASATAPPHPRAVAETTMCNYGAGRVEPLEYVQCALFGDPHLTTFTNEFYTCKVVGAWPLISNEYLSVQATNEAVLPGSSATATTKLTVIVKMHAVCAAEKTYHAQADALPPAFVDGSSASGPDGALYIEEVVAGRHIVIHARFIGATVVIRRVAGAALTLAARMPRELVRTWGAAGLELCVKGCPAGETIDYRSFLGRGG</sequence>
<dbReference type="Pfam" id="PF06535">
    <property type="entry name" value="RGM_N"/>
    <property type="match status" value="1"/>
</dbReference>
<evidence type="ECO:0000256" key="4">
    <source>
        <dbReference type="ARBA" id="ARBA00022622"/>
    </source>
</evidence>
<dbReference type="RefSeq" id="XP_014675127.1">
    <property type="nucleotide sequence ID" value="XM_014819641.1"/>
</dbReference>
<feature type="domain" description="Repulsive guidance molecule N-terminal" evidence="11">
    <location>
        <begin position="71"/>
        <end position="138"/>
    </location>
</feature>
<keyword evidence="5" id="KW-0732">Signal</keyword>
<proteinExistence type="inferred from homology"/>
<dbReference type="PANTHER" id="PTHR31428">
    <property type="entry name" value="RGM DOMAIN FAMILY MEMBER DRAG-1"/>
    <property type="match status" value="1"/>
</dbReference>
<feature type="region of interest" description="Disordered" evidence="9">
    <location>
        <begin position="1"/>
        <end position="27"/>
    </location>
</feature>
<evidence type="ECO:0000256" key="9">
    <source>
        <dbReference type="SAM" id="MobiDB-lite"/>
    </source>
</evidence>
<dbReference type="InterPro" id="IPR010536">
    <property type="entry name" value="RGM_N"/>
</dbReference>
<evidence type="ECO:0000256" key="7">
    <source>
        <dbReference type="ARBA" id="ARBA00023180"/>
    </source>
</evidence>